<feature type="compositionally biased region" description="Low complexity" evidence="4">
    <location>
        <begin position="393"/>
        <end position="407"/>
    </location>
</feature>
<keyword evidence="1" id="KW-0677">Repeat</keyword>
<dbReference type="PROSITE" id="PS50088">
    <property type="entry name" value="ANK_REPEAT"/>
    <property type="match status" value="2"/>
</dbReference>
<dbReference type="SMART" id="SM00248">
    <property type="entry name" value="ANK"/>
    <property type="match status" value="4"/>
</dbReference>
<organism evidence="5 6">
    <name type="scientific">Amylocarpus encephaloides</name>
    <dbReference type="NCBI Taxonomy" id="45428"/>
    <lineage>
        <taxon>Eukaryota</taxon>
        <taxon>Fungi</taxon>
        <taxon>Dikarya</taxon>
        <taxon>Ascomycota</taxon>
        <taxon>Pezizomycotina</taxon>
        <taxon>Leotiomycetes</taxon>
        <taxon>Helotiales</taxon>
        <taxon>Helotiales incertae sedis</taxon>
        <taxon>Amylocarpus</taxon>
    </lineage>
</organism>
<dbReference type="PANTHER" id="PTHR24171">
    <property type="entry name" value="ANKYRIN REPEAT DOMAIN-CONTAINING PROTEIN 39-RELATED"/>
    <property type="match status" value="1"/>
</dbReference>
<dbReference type="Pfam" id="PF00023">
    <property type="entry name" value="Ank"/>
    <property type="match status" value="1"/>
</dbReference>
<feature type="region of interest" description="Disordered" evidence="4">
    <location>
        <begin position="391"/>
        <end position="425"/>
    </location>
</feature>
<evidence type="ECO:0000313" key="6">
    <source>
        <dbReference type="Proteomes" id="UP000824998"/>
    </source>
</evidence>
<gene>
    <name evidence="5" type="ORF">BJ875DRAFT_493358</name>
</gene>
<dbReference type="AlphaFoldDB" id="A0A9P7YQ36"/>
<dbReference type="EMBL" id="MU251388">
    <property type="protein sequence ID" value="KAG9237332.1"/>
    <property type="molecule type" value="Genomic_DNA"/>
</dbReference>
<evidence type="ECO:0000313" key="5">
    <source>
        <dbReference type="EMBL" id="KAG9237332.1"/>
    </source>
</evidence>
<evidence type="ECO:0000256" key="3">
    <source>
        <dbReference type="PROSITE-ProRule" id="PRU00023"/>
    </source>
</evidence>
<sequence length="425" mass="47188">MGKAYRARTRRTSLDTLPWEILLQIFAYRFTTDTGTHTSLIHVNKRCYTILNVEIYSTNIREFKGVGLLRAIKLNSLSAVHKFLLNGANPNQPHGSDASPLTPLNIAARQGNHAIFKALLNAGANPDGTSTSRWSPLYEAIACRREGIAKLIVQRFPDVNSCYVSQVNKITPLHMTAALGMSGMVKWLLERGIEVDAKTMCRKSTALWDAIQGPGDFTYPDMDLKKFRKDDEVLETIKLLMRYQADPDIEFYESRYTTTPRVMAASHKDPRVKSLFEEGMIQITRKWMEPLFPGDIVQDEDEFLGWEEPTREVPSIDDGNAFPGLGNTPTLPVRAKSVAKSAWGPKQGEAFPSLSDPYKASIKPTQIGEQPHGIGESASKQVNVNAWSKIGTVSNGASSSGNVSQASPKLKGKRKARGWQPLNIR</sequence>
<keyword evidence="6" id="KW-1185">Reference proteome</keyword>
<comment type="caution">
    <text evidence="5">The sequence shown here is derived from an EMBL/GenBank/DDBJ whole genome shotgun (WGS) entry which is preliminary data.</text>
</comment>
<dbReference type="Gene3D" id="1.25.40.20">
    <property type="entry name" value="Ankyrin repeat-containing domain"/>
    <property type="match status" value="1"/>
</dbReference>
<evidence type="ECO:0000256" key="4">
    <source>
        <dbReference type="SAM" id="MobiDB-lite"/>
    </source>
</evidence>
<reference evidence="5" key="1">
    <citation type="journal article" date="2021" name="IMA Fungus">
        <title>Genomic characterization of three marine fungi, including Emericellopsis atlantica sp. nov. with signatures of a generalist lifestyle and marine biomass degradation.</title>
        <authorList>
            <person name="Hagestad O.C."/>
            <person name="Hou L."/>
            <person name="Andersen J.H."/>
            <person name="Hansen E.H."/>
            <person name="Altermark B."/>
            <person name="Li C."/>
            <person name="Kuhnert E."/>
            <person name="Cox R.J."/>
            <person name="Crous P.W."/>
            <person name="Spatafora J.W."/>
            <person name="Lail K."/>
            <person name="Amirebrahimi M."/>
            <person name="Lipzen A."/>
            <person name="Pangilinan J."/>
            <person name="Andreopoulos W."/>
            <person name="Hayes R.D."/>
            <person name="Ng V."/>
            <person name="Grigoriev I.V."/>
            <person name="Jackson S.A."/>
            <person name="Sutton T.D.S."/>
            <person name="Dobson A.D.W."/>
            <person name="Rama T."/>
        </authorList>
    </citation>
    <scope>NUCLEOTIDE SEQUENCE</scope>
    <source>
        <strain evidence="5">TRa018bII</strain>
    </source>
</reference>
<feature type="repeat" description="ANK" evidence="3">
    <location>
        <begin position="168"/>
        <end position="200"/>
    </location>
</feature>
<evidence type="ECO:0000256" key="2">
    <source>
        <dbReference type="ARBA" id="ARBA00023043"/>
    </source>
</evidence>
<evidence type="ECO:0000256" key="1">
    <source>
        <dbReference type="ARBA" id="ARBA00022737"/>
    </source>
</evidence>
<accession>A0A9P7YQ36</accession>
<dbReference type="Pfam" id="PF12796">
    <property type="entry name" value="Ank_2"/>
    <property type="match status" value="1"/>
</dbReference>
<dbReference type="SUPFAM" id="SSF48403">
    <property type="entry name" value="Ankyrin repeat"/>
    <property type="match status" value="1"/>
</dbReference>
<dbReference type="Proteomes" id="UP000824998">
    <property type="component" value="Unassembled WGS sequence"/>
</dbReference>
<dbReference type="InterPro" id="IPR036770">
    <property type="entry name" value="Ankyrin_rpt-contain_sf"/>
</dbReference>
<keyword evidence="2 3" id="KW-0040">ANK repeat</keyword>
<feature type="repeat" description="ANK" evidence="3">
    <location>
        <begin position="99"/>
        <end position="131"/>
    </location>
</feature>
<dbReference type="InterPro" id="IPR002110">
    <property type="entry name" value="Ankyrin_rpt"/>
</dbReference>
<dbReference type="OrthoDB" id="3564974at2759"/>
<protein>
    <submittedName>
        <fullName evidence="5">Ankyrin repeat-containing domain protein</fullName>
    </submittedName>
</protein>
<dbReference type="PROSITE" id="PS50297">
    <property type="entry name" value="ANK_REP_REGION"/>
    <property type="match status" value="2"/>
</dbReference>
<proteinExistence type="predicted"/>
<name>A0A9P7YQ36_9HELO</name>